<keyword evidence="1" id="KW-1133">Transmembrane helix</keyword>
<dbReference type="RefSeq" id="WP_166670991.1">
    <property type="nucleotide sequence ID" value="NZ_SOEC01000003.1"/>
</dbReference>
<keyword evidence="1" id="KW-0812">Transmembrane</keyword>
<feature type="transmembrane region" description="Helical" evidence="1">
    <location>
        <begin position="12"/>
        <end position="35"/>
    </location>
</feature>
<feature type="transmembrane region" description="Helical" evidence="1">
    <location>
        <begin position="42"/>
        <end position="59"/>
    </location>
</feature>
<sequence>MDKDGVLHVPEAFITGVIIEVAVFVLGQIAAFILIIGIVNTFTVFSVIDDVIVVGIPSIENAFIVKASIPFFIIDGAVTITISVVEAIVFLGKGATSA</sequence>
<dbReference type="AlphaFoldDB" id="A0A4R8G110"/>
<comment type="caution">
    <text evidence="2">The sequence shown here is derived from an EMBL/GenBank/DDBJ whole genome shotgun (WGS) entry which is preliminary data.</text>
</comment>
<evidence type="ECO:0000313" key="3">
    <source>
        <dbReference type="Proteomes" id="UP000294489"/>
    </source>
</evidence>
<gene>
    <name evidence="2" type="ORF">DFO67_103271</name>
</gene>
<name>A0A4R8G110_9GAMM</name>
<evidence type="ECO:0000256" key="1">
    <source>
        <dbReference type="SAM" id="Phobius"/>
    </source>
</evidence>
<organism evidence="2 3">
    <name type="scientific">Modicisalibacter xianhensis</name>
    <dbReference type="NCBI Taxonomy" id="442341"/>
    <lineage>
        <taxon>Bacteria</taxon>
        <taxon>Pseudomonadati</taxon>
        <taxon>Pseudomonadota</taxon>
        <taxon>Gammaproteobacteria</taxon>
        <taxon>Oceanospirillales</taxon>
        <taxon>Halomonadaceae</taxon>
        <taxon>Modicisalibacter</taxon>
    </lineage>
</organism>
<proteinExistence type="predicted"/>
<protein>
    <submittedName>
        <fullName evidence="2">Uncharacterized protein</fullName>
    </submittedName>
</protein>
<feature type="transmembrane region" description="Helical" evidence="1">
    <location>
        <begin position="71"/>
        <end position="92"/>
    </location>
</feature>
<evidence type="ECO:0000313" key="2">
    <source>
        <dbReference type="EMBL" id="TDX31673.1"/>
    </source>
</evidence>
<reference evidence="2 3" key="1">
    <citation type="submission" date="2019-03" db="EMBL/GenBank/DDBJ databases">
        <title>Freshwater and sediment microbial communities from various areas in North America, analyzing microbe dynamics in response to fracking.</title>
        <authorList>
            <person name="Lamendella R."/>
        </authorList>
    </citation>
    <scope>NUCLEOTIDE SEQUENCE [LARGE SCALE GENOMIC DNA]</scope>
    <source>
        <strain evidence="2 3">6_TX</strain>
    </source>
</reference>
<keyword evidence="1" id="KW-0472">Membrane</keyword>
<accession>A0A4R8G110</accession>
<dbReference type="Proteomes" id="UP000294489">
    <property type="component" value="Unassembled WGS sequence"/>
</dbReference>
<dbReference type="EMBL" id="SOEC01000003">
    <property type="protein sequence ID" value="TDX31673.1"/>
    <property type="molecule type" value="Genomic_DNA"/>
</dbReference>